<dbReference type="EMBL" id="AQHR01000085">
    <property type="protein sequence ID" value="EON76382.1"/>
    <property type="molecule type" value="Genomic_DNA"/>
</dbReference>
<keyword evidence="2" id="KW-1185">Reference proteome</keyword>
<evidence type="ECO:0000313" key="1">
    <source>
        <dbReference type="EMBL" id="EON76382.1"/>
    </source>
</evidence>
<organism evidence="1 2">
    <name type="scientific">Lunatimonas lonarensis</name>
    <dbReference type="NCBI Taxonomy" id="1232681"/>
    <lineage>
        <taxon>Bacteria</taxon>
        <taxon>Pseudomonadati</taxon>
        <taxon>Bacteroidota</taxon>
        <taxon>Cytophagia</taxon>
        <taxon>Cytophagales</taxon>
        <taxon>Cyclobacteriaceae</taxon>
    </lineage>
</organism>
<comment type="caution">
    <text evidence="1">The sequence shown here is derived from an EMBL/GenBank/DDBJ whole genome shotgun (WGS) entry which is preliminary data.</text>
</comment>
<dbReference type="STRING" id="1232681.ADIS_2832"/>
<name>R7ZQM0_9BACT</name>
<accession>R7ZQM0</accession>
<sequence>MYTIAPADKPREKAKNFSFRAYFKNDTKPPIPVDRPAIVVKRNAYKT</sequence>
<evidence type="ECO:0000313" key="2">
    <source>
        <dbReference type="Proteomes" id="UP000013909"/>
    </source>
</evidence>
<protein>
    <submittedName>
        <fullName evidence="1">Uncharacterized protein</fullName>
    </submittedName>
</protein>
<reference evidence="1 2" key="1">
    <citation type="submission" date="2013-02" db="EMBL/GenBank/DDBJ databases">
        <title>A novel strain isolated from Lonar lake, Maharashtra, India.</title>
        <authorList>
            <person name="Singh A."/>
        </authorList>
    </citation>
    <scope>NUCLEOTIDE SEQUENCE [LARGE SCALE GENOMIC DNA]</scope>
    <source>
        <strain evidence="1 2">AK24</strain>
    </source>
</reference>
<gene>
    <name evidence="1" type="ORF">ADIS_2832</name>
</gene>
<dbReference type="AlphaFoldDB" id="R7ZQM0"/>
<dbReference type="Proteomes" id="UP000013909">
    <property type="component" value="Unassembled WGS sequence"/>
</dbReference>
<proteinExistence type="predicted"/>